<dbReference type="GO" id="GO:0003677">
    <property type="term" value="F:DNA binding"/>
    <property type="evidence" value="ECO:0007669"/>
    <property type="project" value="UniProtKB-KW"/>
</dbReference>
<name>U2Z259_9RHOB</name>
<accession>U2Z259</accession>
<dbReference type="EMBL" id="BATB01000015">
    <property type="protein sequence ID" value="GAD55460.1"/>
    <property type="molecule type" value="Genomic_DNA"/>
</dbReference>
<keyword evidence="2" id="KW-1185">Reference proteome</keyword>
<keyword evidence="1" id="KW-0238">DNA-binding</keyword>
<proteinExistence type="predicted"/>
<gene>
    <name evidence="1" type="ORF">MBELCI_1512</name>
</gene>
<protein>
    <submittedName>
        <fullName evidence="1">DNA-binding protein, putative</fullName>
    </submittedName>
</protein>
<organism evidence="1 2">
    <name type="scientific">Limimaricola cinnabarinus LL-001</name>
    <dbReference type="NCBI Taxonomy" id="1337093"/>
    <lineage>
        <taxon>Bacteria</taxon>
        <taxon>Pseudomonadati</taxon>
        <taxon>Pseudomonadota</taxon>
        <taxon>Alphaproteobacteria</taxon>
        <taxon>Rhodobacterales</taxon>
        <taxon>Paracoccaceae</taxon>
        <taxon>Limimaricola</taxon>
    </lineage>
</organism>
<dbReference type="AlphaFoldDB" id="U2Z259"/>
<dbReference type="eggNOG" id="COG1396">
    <property type="taxonomic scope" value="Bacteria"/>
</dbReference>
<evidence type="ECO:0000313" key="2">
    <source>
        <dbReference type="Proteomes" id="UP000016566"/>
    </source>
</evidence>
<dbReference type="Proteomes" id="UP000016566">
    <property type="component" value="Unassembled WGS sequence"/>
</dbReference>
<comment type="caution">
    <text evidence="1">The sequence shown here is derived from an EMBL/GenBank/DDBJ whole genome shotgun (WGS) entry which is preliminary data.</text>
</comment>
<reference evidence="1" key="1">
    <citation type="journal article" date="2013" name="Genome Announc.">
        <title>Draft Genome Sequence of Loktanella cinnabarina LL-001T, Isolated from Deep-Sea Floor Sediment.</title>
        <authorList>
            <person name="Nishi S."/>
            <person name="Tsubouchi T."/>
            <person name="Takaki Y."/>
            <person name="Koyanagi R."/>
            <person name="Satoh N."/>
            <person name="Maruyama T."/>
            <person name="Hatada Y."/>
        </authorList>
    </citation>
    <scope>NUCLEOTIDE SEQUENCE [LARGE SCALE GENOMIC DNA]</scope>
    <source>
        <strain evidence="1">LL-001</strain>
    </source>
</reference>
<sequence>MSASRLWDIAQALDLPVTYFYDNGEQATSQAEPVIDRETAELLRAILAVPDDKRQAVLELVRSMNPA</sequence>
<evidence type="ECO:0000313" key="1">
    <source>
        <dbReference type="EMBL" id="GAD55460.1"/>
    </source>
</evidence>
<dbReference type="STRING" id="1337093.MBELCI_1512"/>